<accession>A0A177NBZ8</accession>
<evidence type="ECO:0000313" key="9">
    <source>
        <dbReference type="Proteomes" id="UP000077734"/>
    </source>
</evidence>
<feature type="transmembrane region" description="Helical" evidence="5">
    <location>
        <begin position="81"/>
        <end position="98"/>
    </location>
</feature>
<feature type="domain" description="O-antigen ligase-related" evidence="6">
    <location>
        <begin position="193"/>
        <end position="347"/>
    </location>
</feature>
<reference evidence="8 9" key="2">
    <citation type="submission" date="2016-03" db="EMBL/GenBank/DDBJ databases">
        <authorList>
            <person name="Heylen K."/>
            <person name="De Vos P."/>
            <person name="Vekeman B."/>
        </authorList>
    </citation>
    <scope>NUCLEOTIDE SEQUENCE [LARGE SCALE GENOMIC DNA]</scope>
    <source>
        <strain evidence="8 9">R-49807</strain>
    </source>
</reference>
<evidence type="ECO:0000313" key="10">
    <source>
        <dbReference type="Proteomes" id="UP000077857"/>
    </source>
</evidence>
<keyword evidence="9" id="KW-1185">Reference proteome</keyword>
<sequence length="420" mass="47793">MSVISKSKVYRAKPLDREAGIKPDKMGFGFFELFAFFCGIPYFYTINLFGELYATELLLPIMALLLVLFRGERTIFREKLFWLFFFSILMMIIGYMISDLMAGTSKANYIRAWGRNLVLMSDFISLAIVVSADKKYAWWYVFGVALGSVIYLKLAGIPFDNAHWKIEYSQPVLLLVFIAGFFIPNFLKVWLTAFIGVFSFFMDGRSFGVICLVLAGMLWIRLGNRDGLRISGKVLFNMILSAAILVSTVVTVLEQTNQEYSARREASSLSRFAAIKIALIAIGDSPFIGYGSWGEGTKKYADMLYEQTVREQREVRQSNIRRGKSFLAHSQMLQSWMEGGILAAQLFAFYGFQLLIGLKRIVTLKKLDYVYQVYGYFALIGFWNLFMSPYSGSHRLNIAVAMAILCAVKIEPVLKNIRPQ</sequence>
<protein>
    <recommendedName>
        <fullName evidence="6">O-antigen ligase-related domain-containing protein</fullName>
    </recommendedName>
</protein>
<feature type="transmembrane region" description="Helical" evidence="5">
    <location>
        <begin position="370"/>
        <end position="390"/>
    </location>
</feature>
<proteinExistence type="predicted"/>
<keyword evidence="3 5" id="KW-1133">Transmembrane helix</keyword>
<feature type="transmembrane region" description="Helical" evidence="5">
    <location>
        <begin position="339"/>
        <end position="358"/>
    </location>
</feature>
<dbReference type="RefSeq" id="WP_064026510.1">
    <property type="nucleotide sequence ID" value="NZ_CP023669.1"/>
</dbReference>
<evidence type="ECO:0000313" key="7">
    <source>
        <dbReference type="EMBL" id="OAI15537.1"/>
    </source>
</evidence>
<dbReference type="EMBL" id="LUUJ01000081">
    <property type="protein sequence ID" value="OAI15537.1"/>
    <property type="molecule type" value="Genomic_DNA"/>
</dbReference>
<evidence type="ECO:0000259" key="6">
    <source>
        <dbReference type="Pfam" id="PF04932"/>
    </source>
</evidence>
<dbReference type="GO" id="GO:0016020">
    <property type="term" value="C:membrane"/>
    <property type="evidence" value="ECO:0007669"/>
    <property type="project" value="UniProtKB-SubCell"/>
</dbReference>
<dbReference type="EMBL" id="LUUL01000065">
    <property type="protein sequence ID" value="OAI27199.1"/>
    <property type="molecule type" value="Genomic_DNA"/>
</dbReference>
<feature type="transmembrane region" description="Helical" evidence="5">
    <location>
        <begin position="137"/>
        <end position="154"/>
    </location>
</feature>
<organism evidence="7 10">
    <name type="scientific">Methylomonas koyamae</name>
    <dbReference type="NCBI Taxonomy" id="702114"/>
    <lineage>
        <taxon>Bacteria</taxon>
        <taxon>Pseudomonadati</taxon>
        <taxon>Pseudomonadota</taxon>
        <taxon>Gammaproteobacteria</taxon>
        <taxon>Methylococcales</taxon>
        <taxon>Methylococcaceae</taxon>
        <taxon>Methylomonas</taxon>
    </lineage>
</organism>
<feature type="transmembrane region" description="Helical" evidence="5">
    <location>
        <begin position="52"/>
        <end position="69"/>
    </location>
</feature>
<name>A0A177NBZ8_9GAMM</name>
<feature type="transmembrane region" description="Helical" evidence="5">
    <location>
        <begin position="174"/>
        <end position="198"/>
    </location>
</feature>
<dbReference type="KEGG" id="mko:MKLM6_0221"/>
<dbReference type="OrthoDB" id="118203at2"/>
<reference evidence="7 10" key="1">
    <citation type="submission" date="2016-03" db="EMBL/GenBank/DDBJ databases">
        <authorList>
            <person name="Ploux O."/>
        </authorList>
    </citation>
    <scope>NUCLEOTIDE SEQUENCE [LARGE SCALE GENOMIC DNA]</scope>
    <source>
        <strain evidence="7 10">R-45378</strain>
    </source>
</reference>
<evidence type="ECO:0000256" key="3">
    <source>
        <dbReference type="ARBA" id="ARBA00022989"/>
    </source>
</evidence>
<keyword evidence="2 5" id="KW-0812">Transmembrane</keyword>
<comment type="subcellular location">
    <subcellularLocation>
        <location evidence="1">Membrane</location>
        <topology evidence="1">Multi-pass membrane protein</topology>
    </subcellularLocation>
</comment>
<dbReference type="Proteomes" id="UP000077734">
    <property type="component" value="Unassembled WGS sequence"/>
</dbReference>
<evidence type="ECO:0000256" key="4">
    <source>
        <dbReference type="ARBA" id="ARBA00023136"/>
    </source>
</evidence>
<evidence type="ECO:0000256" key="5">
    <source>
        <dbReference type="SAM" id="Phobius"/>
    </source>
</evidence>
<evidence type="ECO:0000313" key="8">
    <source>
        <dbReference type="EMBL" id="OAI27199.1"/>
    </source>
</evidence>
<dbReference type="Proteomes" id="UP000077857">
    <property type="component" value="Unassembled WGS sequence"/>
</dbReference>
<feature type="transmembrane region" description="Helical" evidence="5">
    <location>
        <begin position="234"/>
        <end position="253"/>
    </location>
</feature>
<dbReference type="InterPro" id="IPR007016">
    <property type="entry name" value="O-antigen_ligase-rel_domated"/>
</dbReference>
<evidence type="ECO:0000256" key="1">
    <source>
        <dbReference type="ARBA" id="ARBA00004141"/>
    </source>
</evidence>
<gene>
    <name evidence="8" type="ORF">A1356_09970</name>
    <name evidence="7" type="ORF">A1507_14005</name>
</gene>
<feature type="transmembrane region" description="Helical" evidence="5">
    <location>
        <begin position="27"/>
        <end position="46"/>
    </location>
</feature>
<keyword evidence="4 5" id="KW-0472">Membrane</keyword>
<evidence type="ECO:0000256" key="2">
    <source>
        <dbReference type="ARBA" id="ARBA00022692"/>
    </source>
</evidence>
<dbReference type="AlphaFoldDB" id="A0A177NBZ8"/>
<feature type="transmembrane region" description="Helical" evidence="5">
    <location>
        <begin position="205"/>
        <end position="222"/>
    </location>
</feature>
<dbReference type="Pfam" id="PF04932">
    <property type="entry name" value="Wzy_C"/>
    <property type="match status" value="1"/>
</dbReference>
<comment type="caution">
    <text evidence="7">The sequence shown here is derived from an EMBL/GenBank/DDBJ whole genome shotgun (WGS) entry which is preliminary data.</text>
</comment>